<keyword evidence="2" id="KW-1185">Reference proteome</keyword>
<dbReference type="EMBL" id="CAUJNA010000668">
    <property type="protein sequence ID" value="CAJ1379942.1"/>
    <property type="molecule type" value="Genomic_DNA"/>
</dbReference>
<evidence type="ECO:0000313" key="1">
    <source>
        <dbReference type="EMBL" id="CAJ1379942.1"/>
    </source>
</evidence>
<name>A0AA36I387_9DINO</name>
<gene>
    <name evidence="1" type="ORF">EVOR1521_LOCUS8025</name>
</gene>
<evidence type="ECO:0000313" key="2">
    <source>
        <dbReference type="Proteomes" id="UP001178507"/>
    </source>
</evidence>
<comment type="caution">
    <text evidence="1">The sequence shown here is derived from an EMBL/GenBank/DDBJ whole genome shotgun (WGS) entry which is preliminary data.</text>
</comment>
<dbReference type="Proteomes" id="UP001178507">
    <property type="component" value="Unassembled WGS sequence"/>
</dbReference>
<protein>
    <submittedName>
        <fullName evidence="1">Uncharacterized protein</fullName>
    </submittedName>
</protein>
<dbReference type="AlphaFoldDB" id="A0AA36I387"/>
<accession>A0AA36I387</accession>
<organism evidence="1 2">
    <name type="scientific">Effrenium voratum</name>
    <dbReference type="NCBI Taxonomy" id="2562239"/>
    <lineage>
        <taxon>Eukaryota</taxon>
        <taxon>Sar</taxon>
        <taxon>Alveolata</taxon>
        <taxon>Dinophyceae</taxon>
        <taxon>Suessiales</taxon>
        <taxon>Symbiodiniaceae</taxon>
        <taxon>Effrenium</taxon>
    </lineage>
</organism>
<reference evidence="1" key="1">
    <citation type="submission" date="2023-08" db="EMBL/GenBank/DDBJ databases">
        <authorList>
            <person name="Chen Y."/>
            <person name="Shah S."/>
            <person name="Dougan E. K."/>
            <person name="Thang M."/>
            <person name="Chan C."/>
        </authorList>
    </citation>
    <scope>NUCLEOTIDE SEQUENCE</scope>
</reference>
<sequence>MRSLDIAHKTWLPTAFKKGDFGIHLHIEYDPVKESVLSAQTYQVPNLGDEPPPPSPEVLAKIEEKASEVMQENGLCRQKIAEDLFGPAESGMPTELLLLQRDGSASRAEVRRPSRWSRFL</sequence>
<proteinExistence type="predicted"/>